<dbReference type="PROSITE" id="PS51898">
    <property type="entry name" value="TYR_RECOMBINASE"/>
    <property type="match status" value="1"/>
</dbReference>
<organism evidence="4 5">
    <name type="scientific">Saccharopolyspora montiporae</name>
    <dbReference type="NCBI Taxonomy" id="2781240"/>
    <lineage>
        <taxon>Bacteria</taxon>
        <taxon>Bacillati</taxon>
        <taxon>Actinomycetota</taxon>
        <taxon>Actinomycetes</taxon>
        <taxon>Pseudonocardiales</taxon>
        <taxon>Pseudonocardiaceae</taxon>
        <taxon>Saccharopolyspora</taxon>
    </lineage>
</organism>
<evidence type="ECO:0000256" key="1">
    <source>
        <dbReference type="ARBA" id="ARBA00023172"/>
    </source>
</evidence>
<evidence type="ECO:0000259" key="3">
    <source>
        <dbReference type="PROSITE" id="PS51898"/>
    </source>
</evidence>
<dbReference type="Gene3D" id="1.10.443.10">
    <property type="entry name" value="Intergrase catalytic core"/>
    <property type="match status" value="1"/>
</dbReference>
<protein>
    <submittedName>
        <fullName evidence="4">Tyrosine-type recombinase/integrase</fullName>
    </submittedName>
</protein>
<dbReference type="InterPro" id="IPR011010">
    <property type="entry name" value="DNA_brk_join_enz"/>
</dbReference>
<dbReference type="PANTHER" id="PTHR30349">
    <property type="entry name" value="PHAGE INTEGRASE-RELATED"/>
    <property type="match status" value="1"/>
</dbReference>
<dbReference type="InterPro" id="IPR050090">
    <property type="entry name" value="Tyrosine_recombinase_XerCD"/>
</dbReference>
<dbReference type="SUPFAM" id="SSF56349">
    <property type="entry name" value="DNA breaking-rejoining enzymes"/>
    <property type="match status" value="1"/>
</dbReference>
<feature type="domain" description="Tyr recombinase" evidence="3">
    <location>
        <begin position="238"/>
        <end position="457"/>
    </location>
</feature>
<comment type="caution">
    <text evidence="4">The sequence shown here is derived from an EMBL/GenBank/DDBJ whole genome shotgun (WGS) entry which is preliminary data.</text>
</comment>
<keyword evidence="1" id="KW-0233">DNA recombination</keyword>
<sequence>MTETSYEVRIWTSKPRKNAQGGVTSYPVRWRVGDRSHYRTFKTRALAESFRADLVSAARRGEAFYIAPPGLPVSAARRAINQLTWFEFSQRYVDLKWPRAAAKSRAGIADTLATVTPELLATERGKPDGKVLRRALTRWLFNTKQRQEDKPPEIVRALRWLESNTVPVSRLAEPGLMRQVLEQLASRMDGAPAGAKTFTRKRAVLHNALEYAVELGELESNVLPRIRWTPPREAKGIDKRVAVNPNQARRLLRAVGQQWVEGQPRRSAGPGLVAFFGVMYYSALRPEEAAMLRKQDLNLPERGWGELLVSETAPVAGAAWTDSGQRRDRRHLKQRGRGEVRPVPCPPELTELLHDHLSRFGAAGDGRLFRSLMGGDVAESTVARVWDRARYAVFTADEYASPLARRPYDLRHACVSTWLGSGVPSTQVAEWAGHSVAVLHQVYAKVLAGQEDSARRRIEEALKAGHEG</sequence>
<name>A0A929B966_9PSEU</name>
<dbReference type="PANTHER" id="PTHR30349:SF64">
    <property type="entry name" value="PROPHAGE INTEGRASE INTD-RELATED"/>
    <property type="match status" value="1"/>
</dbReference>
<dbReference type="Proteomes" id="UP000598360">
    <property type="component" value="Unassembled WGS sequence"/>
</dbReference>
<dbReference type="InterPro" id="IPR013762">
    <property type="entry name" value="Integrase-like_cat_sf"/>
</dbReference>
<keyword evidence="5" id="KW-1185">Reference proteome</keyword>
<dbReference type="Pfam" id="PF00589">
    <property type="entry name" value="Phage_integrase"/>
    <property type="match status" value="1"/>
</dbReference>
<dbReference type="GO" id="GO:0015074">
    <property type="term" value="P:DNA integration"/>
    <property type="evidence" value="ECO:0007669"/>
    <property type="project" value="InterPro"/>
</dbReference>
<evidence type="ECO:0000313" key="4">
    <source>
        <dbReference type="EMBL" id="MBE9375572.1"/>
    </source>
</evidence>
<evidence type="ECO:0000313" key="5">
    <source>
        <dbReference type="Proteomes" id="UP000598360"/>
    </source>
</evidence>
<dbReference type="InterPro" id="IPR002104">
    <property type="entry name" value="Integrase_catalytic"/>
</dbReference>
<dbReference type="EMBL" id="JADEYC010000021">
    <property type="protein sequence ID" value="MBE9375572.1"/>
    <property type="molecule type" value="Genomic_DNA"/>
</dbReference>
<evidence type="ECO:0000256" key="2">
    <source>
        <dbReference type="SAM" id="MobiDB-lite"/>
    </source>
</evidence>
<dbReference type="GO" id="GO:0003677">
    <property type="term" value="F:DNA binding"/>
    <property type="evidence" value="ECO:0007669"/>
    <property type="project" value="InterPro"/>
</dbReference>
<dbReference type="RefSeq" id="WP_193929005.1">
    <property type="nucleotide sequence ID" value="NZ_JADEYC010000021.1"/>
</dbReference>
<gene>
    <name evidence="4" type="ORF">IQ251_14055</name>
</gene>
<feature type="region of interest" description="Disordered" evidence="2">
    <location>
        <begin position="318"/>
        <end position="345"/>
    </location>
</feature>
<dbReference type="GO" id="GO:0006310">
    <property type="term" value="P:DNA recombination"/>
    <property type="evidence" value="ECO:0007669"/>
    <property type="project" value="UniProtKB-KW"/>
</dbReference>
<proteinExistence type="predicted"/>
<accession>A0A929B966</accession>
<reference evidence="4" key="1">
    <citation type="submission" date="2020-10" db="EMBL/GenBank/DDBJ databases">
        <title>Diversity and distribution of actinomycetes associated with coral in the coast of Hainan.</title>
        <authorList>
            <person name="Li F."/>
        </authorList>
    </citation>
    <scope>NUCLEOTIDE SEQUENCE</scope>
    <source>
        <strain evidence="4">HNM0983</strain>
    </source>
</reference>
<dbReference type="AlphaFoldDB" id="A0A929B966"/>